<gene>
    <name evidence="1" type="ORF">SAMN05660860_02111</name>
</gene>
<dbReference type="InterPro" id="IPR052922">
    <property type="entry name" value="Cytidylate_Kinase-2"/>
</dbReference>
<keyword evidence="1" id="KW-0808">Transferase</keyword>
<dbReference type="AlphaFoldDB" id="A0A1G9RDW3"/>
<reference evidence="1 2" key="1">
    <citation type="submission" date="2016-10" db="EMBL/GenBank/DDBJ databases">
        <authorList>
            <person name="de Groot N.N."/>
        </authorList>
    </citation>
    <scope>NUCLEOTIDE SEQUENCE [LARGE SCALE GENOMIC DNA]</scope>
    <source>
        <strain evidence="1 2">DSM 17813</strain>
    </source>
</reference>
<dbReference type="STRING" id="392333.SAMN05660860_02111"/>
<dbReference type="Gene3D" id="3.40.50.300">
    <property type="entry name" value="P-loop containing nucleotide triphosphate hydrolases"/>
    <property type="match status" value="1"/>
</dbReference>
<keyword evidence="1" id="KW-0418">Kinase</keyword>
<proteinExistence type="predicted"/>
<dbReference type="PANTHER" id="PTHR37816:SF1">
    <property type="entry name" value="TOXIN"/>
    <property type="match status" value="1"/>
</dbReference>
<dbReference type="PANTHER" id="PTHR37816">
    <property type="entry name" value="YALI0E33011P"/>
    <property type="match status" value="1"/>
</dbReference>
<protein>
    <submittedName>
        <fullName evidence="1">Adenylate kinase</fullName>
    </submittedName>
</protein>
<accession>A0A1G9RDW3</accession>
<evidence type="ECO:0000313" key="2">
    <source>
        <dbReference type="Proteomes" id="UP000182146"/>
    </source>
</evidence>
<dbReference type="InterPro" id="IPR027417">
    <property type="entry name" value="P-loop_NTPase"/>
</dbReference>
<dbReference type="Proteomes" id="UP000182146">
    <property type="component" value="Unassembled WGS sequence"/>
</dbReference>
<dbReference type="SUPFAM" id="SSF52540">
    <property type="entry name" value="P-loop containing nucleoside triphosphate hydrolases"/>
    <property type="match status" value="1"/>
</dbReference>
<dbReference type="GO" id="GO:0016301">
    <property type="term" value="F:kinase activity"/>
    <property type="evidence" value="ECO:0007669"/>
    <property type="project" value="UniProtKB-KW"/>
</dbReference>
<sequence>MRVMKGSWRGMRIILLGNAGAGKSTMARHLIHNRAIARLSMDEIAWNEGPERKPLDESIRELQRFFESNDQWIIEGCYGDLVEATLPFCTELRFLNPGIEVCVEHCKRRPWEPEKFSSQEAQQAMLEQLVQWVREYEFRDDEYGLKRHRRIFTDFSGPKKEYTTVTSYKDD</sequence>
<name>A0A1G9RDW3_9BACT</name>
<organism evidence="1 2">
    <name type="scientific">Geoalkalibacter ferrihydriticus</name>
    <dbReference type="NCBI Taxonomy" id="392333"/>
    <lineage>
        <taxon>Bacteria</taxon>
        <taxon>Pseudomonadati</taxon>
        <taxon>Thermodesulfobacteriota</taxon>
        <taxon>Desulfuromonadia</taxon>
        <taxon>Desulfuromonadales</taxon>
        <taxon>Geoalkalibacteraceae</taxon>
        <taxon>Geoalkalibacter</taxon>
    </lineage>
</organism>
<dbReference type="EMBL" id="FNGU01000004">
    <property type="protein sequence ID" value="SDM21403.1"/>
    <property type="molecule type" value="Genomic_DNA"/>
</dbReference>
<evidence type="ECO:0000313" key="1">
    <source>
        <dbReference type="EMBL" id="SDM21403.1"/>
    </source>
</evidence>